<evidence type="ECO:0000256" key="4">
    <source>
        <dbReference type="ARBA" id="ARBA00022553"/>
    </source>
</evidence>
<dbReference type="PRINTS" id="PR00344">
    <property type="entry name" value="BCTRLSENSOR"/>
</dbReference>
<dbReference type="PROSITE" id="PS50109">
    <property type="entry name" value="HIS_KIN"/>
    <property type="match status" value="1"/>
</dbReference>
<dbReference type="EMBL" id="CP021059">
    <property type="protein sequence ID" value="ARQ05927.1"/>
    <property type="molecule type" value="Genomic_DNA"/>
</dbReference>
<dbReference type="EC" id="2.7.13.3" evidence="3"/>
<dbReference type="InterPro" id="IPR036890">
    <property type="entry name" value="HATPase_C_sf"/>
</dbReference>
<evidence type="ECO:0000256" key="8">
    <source>
        <dbReference type="ARBA" id="ARBA00022777"/>
    </source>
</evidence>
<dbReference type="InterPro" id="IPR003594">
    <property type="entry name" value="HATPase_dom"/>
</dbReference>
<dbReference type="InterPro" id="IPR003661">
    <property type="entry name" value="HisK_dim/P_dom"/>
</dbReference>
<dbReference type="GO" id="GO:0005524">
    <property type="term" value="F:ATP binding"/>
    <property type="evidence" value="ECO:0007669"/>
    <property type="project" value="UniProtKB-KW"/>
</dbReference>
<dbReference type="GO" id="GO:0005886">
    <property type="term" value="C:plasma membrane"/>
    <property type="evidence" value="ECO:0007669"/>
    <property type="project" value="TreeGrafter"/>
</dbReference>
<organism evidence="15 16">
    <name type="scientific">Macrococcoides canis</name>
    <dbReference type="NCBI Taxonomy" id="1855823"/>
    <lineage>
        <taxon>Bacteria</taxon>
        <taxon>Bacillati</taxon>
        <taxon>Bacillota</taxon>
        <taxon>Bacilli</taxon>
        <taxon>Bacillales</taxon>
        <taxon>Staphylococcaceae</taxon>
        <taxon>Macrococcoides</taxon>
    </lineage>
</organism>
<dbReference type="GO" id="GO:0005737">
    <property type="term" value="C:cytoplasm"/>
    <property type="evidence" value="ECO:0007669"/>
    <property type="project" value="UniProtKB-ARBA"/>
</dbReference>
<dbReference type="InterPro" id="IPR005467">
    <property type="entry name" value="His_kinase_dom"/>
</dbReference>
<dbReference type="AlphaFoldDB" id="A0A1W7A8I2"/>
<evidence type="ECO:0000256" key="12">
    <source>
        <dbReference type="ARBA" id="ARBA00023136"/>
    </source>
</evidence>
<feature type="transmembrane region" description="Helical" evidence="13">
    <location>
        <begin position="363"/>
        <end position="381"/>
    </location>
</feature>
<dbReference type="PANTHER" id="PTHR45569:SF1">
    <property type="entry name" value="SENSOR PROTEIN KDPD"/>
    <property type="match status" value="1"/>
</dbReference>
<dbReference type="Pfam" id="PF02702">
    <property type="entry name" value="KdpD"/>
    <property type="match status" value="1"/>
</dbReference>
<evidence type="ECO:0000256" key="7">
    <source>
        <dbReference type="ARBA" id="ARBA00022741"/>
    </source>
</evidence>
<name>A0A1W7A8I2_9STAP</name>
<dbReference type="FunFam" id="3.40.50.300:FF:000483">
    <property type="entry name" value="Sensor histidine kinase KdpD"/>
    <property type="match status" value="1"/>
</dbReference>
<dbReference type="RefSeq" id="WP_086041637.1">
    <property type="nucleotide sequence ID" value="NZ_CBCRZA010000003.1"/>
</dbReference>
<dbReference type="OrthoDB" id="9806130at2"/>
<dbReference type="InterPro" id="IPR027417">
    <property type="entry name" value="P-loop_NTPase"/>
</dbReference>
<evidence type="ECO:0000256" key="5">
    <source>
        <dbReference type="ARBA" id="ARBA00022679"/>
    </source>
</evidence>
<comment type="subcellular location">
    <subcellularLocation>
        <location evidence="2">Membrane</location>
        <topology evidence="2">Multi-pass membrane protein</topology>
    </subcellularLocation>
</comment>
<evidence type="ECO:0000313" key="16">
    <source>
        <dbReference type="Proteomes" id="UP000194154"/>
    </source>
</evidence>
<feature type="domain" description="Histidine kinase" evidence="14">
    <location>
        <begin position="624"/>
        <end position="835"/>
    </location>
</feature>
<dbReference type="STRING" id="1855823.MCCS_02580"/>
<dbReference type="SMART" id="SM00388">
    <property type="entry name" value="HisKA"/>
    <property type="match status" value="1"/>
</dbReference>
<keyword evidence="8" id="KW-0418">Kinase</keyword>
<dbReference type="Gene3D" id="1.10.287.130">
    <property type="match status" value="1"/>
</dbReference>
<dbReference type="KEGG" id="mcak:MCCS_02580"/>
<dbReference type="InterPro" id="IPR004358">
    <property type="entry name" value="Sig_transdc_His_kin-like_C"/>
</dbReference>
<evidence type="ECO:0000256" key="6">
    <source>
        <dbReference type="ARBA" id="ARBA00022692"/>
    </source>
</evidence>
<keyword evidence="12 13" id="KW-0472">Membrane</keyword>
<dbReference type="Gene3D" id="3.30.565.10">
    <property type="entry name" value="Histidine kinase-like ATPase, C-terminal domain"/>
    <property type="match status" value="1"/>
</dbReference>
<evidence type="ECO:0000313" key="15">
    <source>
        <dbReference type="EMBL" id="ARQ05927.1"/>
    </source>
</evidence>
<dbReference type="SUPFAM" id="SSF55874">
    <property type="entry name" value="ATPase domain of HSP90 chaperone/DNA topoisomerase II/histidine kinase"/>
    <property type="match status" value="1"/>
</dbReference>
<gene>
    <name evidence="15" type="primary">kdpD</name>
    <name evidence="15" type="ORF">MCCS_02580</name>
</gene>
<dbReference type="Pfam" id="PF02518">
    <property type="entry name" value="HATPase_c"/>
    <property type="match status" value="1"/>
</dbReference>
<reference evidence="15 16" key="1">
    <citation type="journal article" date="2017" name="Int. J. Syst. Evol. Microbiol.">
        <title>Macrococcus canis sp. nov., a skin bacterium associated with infections in dogs.</title>
        <authorList>
            <person name="Gobeli Brawand S."/>
            <person name="Cotting K."/>
            <person name="Gomez-Sanz E."/>
            <person name="Collaud A."/>
            <person name="Thomann A."/>
            <person name="Brodard I."/>
            <person name="Rodriguez-Campos S."/>
            <person name="Strauss C."/>
            <person name="Perreten V."/>
        </authorList>
    </citation>
    <scope>NUCLEOTIDE SEQUENCE [LARGE SCALE GENOMIC DNA]</scope>
    <source>
        <strain evidence="15 16">KM45013</strain>
    </source>
</reference>
<dbReference type="InterPro" id="IPR025201">
    <property type="entry name" value="KdpD_TM"/>
</dbReference>
<keyword evidence="6 13" id="KW-0812">Transmembrane</keyword>
<evidence type="ECO:0000256" key="3">
    <source>
        <dbReference type="ARBA" id="ARBA00012438"/>
    </source>
</evidence>
<dbReference type="InterPro" id="IPR038318">
    <property type="entry name" value="KdpD_sf"/>
</dbReference>
<keyword evidence="10 13" id="KW-1133">Transmembrane helix</keyword>
<protein>
    <recommendedName>
        <fullName evidence="3">histidine kinase</fullName>
        <ecNumber evidence="3">2.7.13.3</ecNumber>
    </recommendedName>
</protein>
<dbReference type="Pfam" id="PF13493">
    <property type="entry name" value="DUF4118"/>
    <property type="match status" value="1"/>
</dbReference>
<feature type="transmembrane region" description="Helical" evidence="13">
    <location>
        <begin position="440"/>
        <end position="461"/>
    </location>
</feature>
<accession>A0A1W7A8I2</accession>
<dbReference type="Gene3D" id="3.30.450.40">
    <property type="match status" value="1"/>
</dbReference>
<dbReference type="GeneID" id="35294410"/>
<keyword evidence="16" id="KW-1185">Reference proteome</keyword>
<dbReference type="SMART" id="SM00387">
    <property type="entry name" value="HATPase_c"/>
    <property type="match status" value="1"/>
</dbReference>
<evidence type="ECO:0000256" key="9">
    <source>
        <dbReference type="ARBA" id="ARBA00022840"/>
    </source>
</evidence>
<dbReference type="InterPro" id="IPR003852">
    <property type="entry name" value="Sig_transdc_His_kinase_KdpD_N"/>
</dbReference>
<dbReference type="GO" id="GO:0000155">
    <property type="term" value="F:phosphorelay sensor kinase activity"/>
    <property type="evidence" value="ECO:0007669"/>
    <property type="project" value="InterPro"/>
</dbReference>
<dbReference type="Pfam" id="PF00512">
    <property type="entry name" value="HisKA"/>
    <property type="match status" value="1"/>
</dbReference>
<evidence type="ECO:0000256" key="2">
    <source>
        <dbReference type="ARBA" id="ARBA00004141"/>
    </source>
</evidence>
<dbReference type="Gene3D" id="3.40.50.300">
    <property type="entry name" value="P-loop containing nucleotide triphosphate hydrolases"/>
    <property type="match status" value="1"/>
</dbReference>
<dbReference type="InterPro" id="IPR036097">
    <property type="entry name" value="HisK_dim/P_sf"/>
</dbReference>
<comment type="catalytic activity">
    <reaction evidence="1">
        <text>ATP + protein L-histidine = ADP + protein N-phospho-L-histidine.</text>
        <dbReference type="EC" id="2.7.13.3"/>
    </reaction>
</comment>
<dbReference type="Proteomes" id="UP000194154">
    <property type="component" value="Chromosome"/>
</dbReference>
<dbReference type="SUPFAM" id="SSF47384">
    <property type="entry name" value="Homodimeric domain of signal transducing histidine kinase"/>
    <property type="match status" value="1"/>
</dbReference>
<dbReference type="CDD" id="cd00082">
    <property type="entry name" value="HisKA"/>
    <property type="match status" value="1"/>
</dbReference>
<evidence type="ECO:0000256" key="11">
    <source>
        <dbReference type="ARBA" id="ARBA00023012"/>
    </source>
</evidence>
<sequence>MKGKLKIYLGYAAGVGKTYKMLKEAHRLHERGVDINIGYIEPHQRPETIEQLTGLPIINPLEISYKNHILHEPDVDEIIRQHPQIVLIDELAHHNPPGARHEKRWQDIAEILNQGIHVHTTVNIQHIESLYHMIHSITGVTVNERIPDEVIHQAHAVEFVDIEPEELIQRLKEGKIYNENKVETALHHFFRIEHLIQLREIALRELAKVQDNKMSEHAIPTHSEQIIAVGITSSPTSHNVIRSGARMAKAFKAELVGIVVENDESTESALLNENLKLLEELGGRYVKLYGDEAEQIGDWCRLNRVDKLVLGRSVKQKWFQEDIVTCINKDYPEINVFIISNAIVSDKKKKSYTLDLDLKVLDILKLISILFVCTLIALLMFNINLNESNTITVYMLGVLVLALWTESRWMIVVSSIGAVLTFNYFFTEPRFSFEAYRSDYPSTFLIMFISGLIISSLAKGVKRQTKIARFKTYRMSLLLETNKQLSEANSATNIAHCVKEQLSKLINGSLDIYMAEEIAESKLDESLKNHVKWAVKNNTPAGFMTDTFTGLDVLIIPVIVSSRYEYVVIMHMTEEDKVHFDEDIIYSIIGDMTSALKRLDLYEEKELQLKEKEQEKTRSTFLNSISHDIRTPLTTIMGNAQLLKESKQSDSHIAQSIYEDAKWLHNLVNNILLVTKIEQDNKLNIQLALLEEIIYQAYRLSNKRSGNKAIQLHIEDELLFVEVDEYLITQVIINLIDNAIKYTPDTARIDIYVFKVKDKVTIEVRDNGFGLNGVDQDKLFEQFYTQNITSDKSREGLGLGLYICQVILKAHESSLYVKDNVPTGAIFGFQLQLKEGVV</sequence>
<evidence type="ECO:0000256" key="10">
    <source>
        <dbReference type="ARBA" id="ARBA00022989"/>
    </source>
</evidence>
<dbReference type="CDD" id="cd00075">
    <property type="entry name" value="HATPase"/>
    <property type="match status" value="1"/>
</dbReference>
<dbReference type="Gene3D" id="1.20.120.620">
    <property type="entry name" value="Backbone structure of the membrane domain of e. Coli histidine kinase receptor kdpd"/>
    <property type="match status" value="1"/>
</dbReference>
<proteinExistence type="predicted"/>
<keyword evidence="4" id="KW-0597">Phosphoprotein</keyword>
<keyword evidence="7" id="KW-0547">Nucleotide-binding</keyword>
<evidence type="ECO:0000256" key="13">
    <source>
        <dbReference type="SAM" id="Phobius"/>
    </source>
</evidence>
<evidence type="ECO:0000259" key="14">
    <source>
        <dbReference type="PROSITE" id="PS50109"/>
    </source>
</evidence>
<keyword evidence="9" id="KW-0067">ATP-binding</keyword>
<dbReference type="PANTHER" id="PTHR45569">
    <property type="entry name" value="SENSOR PROTEIN KDPD"/>
    <property type="match status" value="1"/>
</dbReference>
<dbReference type="InterPro" id="IPR052023">
    <property type="entry name" value="Histidine_kinase_KdpD"/>
</dbReference>
<evidence type="ECO:0000256" key="1">
    <source>
        <dbReference type="ARBA" id="ARBA00000085"/>
    </source>
</evidence>
<dbReference type="InterPro" id="IPR029016">
    <property type="entry name" value="GAF-like_dom_sf"/>
</dbReference>
<keyword evidence="5 15" id="KW-0808">Transferase</keyword>
<keyword evidence="11" id="KW-0902">Two-component regulatory system</keyword>
<feature type="transmembrane region" description="Helical" evidence="13">
    <location>
        <begin position="393"/>
        <end position="420"/>
    </location>
</feature>